<proteinExistence type="predicted"/>
<accession>A0A7Z0VJT3</accession>
<dbReference type="InterPro" id="IPR036188">
    <property type="entry name" value="FAD/NAD-bd_sf"/>
</dbReference>
<keyword evidence="1" id="KW-0479">Metal-binding</keyword>
<dbReference type="Pfam" id="PF12838">
    <property type="entry name" value="Fer4_7"/>
    <property type="match status" value="1"/>
</dbReference>
<dbReference type="InterPro" id="IPR023753">
    <property type="entry name" value="FAD/NAD-binding_dom"/>
</dbReference>
<feature type="domain" description="4Fe-4S ferredoxin-type" evidence="4">
    <location>
        <begin position="55"/>
        <end position="85"/>
    </location>
</feature>
<dbReference type="GO" id="GO:0051536">
    <property type="term" value="F:iron-sulfur cluster binding"/>
    <property type="evidence" value="ECO:0007669"/>
    <property type="project" value="UniProtKB-KW"/>
</dbReference>
<sequence>MSDTTQNSKLKIQNSIAIAHEDHGSILSPLKALQFFARKPVTVPLEPRPAAANYRGFHLNDHEKCIGCSSCQKVCDNAAITMVKVPHLPEDPVNGIRNLRPAIDYGRCCWCALCVDICPTGAISLSREYVHTCTQAEIDSYFILPDETGLHGKYYGLGWQKSVDSDLLDLERQAMEELVPEARIDNFDEIVHGYSEQQAVIEASRCVQCGMCHDACPTHMDAPEYIRAIWQGKPEEAVRWIYNSNPFSHVCGRVCTHRCEEACSIGRRGEPVAIRWLKRYAMDAVDHDRVKQIVAEQKADYLSGKQIAIIGAGPAGLTAAFDLVRKGHQVTVFEARDAAGGMPRYGIPSYRLPYDMLDRDIDVITSMGVKIKTNTRVGVDISMQQLQADHDAVVLAIGLHLGRSTRIPGADHKQVVKAVDLLRMITNDEKFKLPKKAVVIGGGNVAMDIARSIARMQRRAHGQVTVTVTALEDKAHFLADPVEVKECLEEEIEIFDARGPQACIIERGRLKGLKTWKVRSIFDDQGRFSPAYDETDEQIHEGDMVIEAIGQMSDISLLGETLSEELEWHRGRLKVDENGRTSVDWLWAAGDCVNGPDVVHAVADGHRVAASIETWLDKK</sequence>
<dbReference type="PRINTS" id="PR00419">
    <property type="entry name" value="ADXRDTASE"/>
</dbReference>
<comment type="caution">
    <text evidence="5">The sequence shown here is derived from an EMBL/GenBank/DDBJ whole genome shotgun (WGS) entry which is preliminary data.</text>
</comment>
<dbReference type="SUPFAM" id="SSF54862">
    <property type="entry name" value="4Fe-4S ferredoxins"/>
    <property type="match status" value="1"/>
</dbReference>
<dbReference type="SUPFAM" id="SSF51971">
    <property type="entry name" value="Nucleotide-binding domain"/>
    <property type="match status" value="2"/>
</dbReference>
<dbReference type="InterPro" id="IPR017896">
    <property type="entry name" value="4Fe4S_Fe-S-bd"/>
</dbReference>
<dbReference type="InterPro" id="IPR009051">
    <property type="entry name" value="Helical_ferredxn"/>
</dbReference>
<organism evidence="5 6">
    <name type="scientific">Candidatus Thiodiazotropha endolucinida</name>
    <dbReference type="NCBI Taxonomy" id="1655433"/>
    <lineage>
        <taxon>Bacteria</taxon>
        <taxon>Pseudomonadati</taxon>
        <taxon>Pseudomonadota</taxon>
        <taxon>Gammaproteobacteria</taxon>
        <taxon>Chromatiales</taxon>
        <taxon>Sedimenticolaceae</taxon>
        <taxon>Candidatus Thiodiazotropha</taxon>
    </lineage>
</organism>
<evidence type="ECO:0000256" key="3">
    <source>
        <dbReference type="ARBA" id="ARBA00023014"/>
    </source>
</evidence>
<dbReference type="Gene3D" id="1.10.1060.10">
    <property type="entry name" value="Alpha-helical ferredoxin"/>
    <property type="match status" value="1"/>
</dbReference>
<dbReference type="InterPro" id="IPR017900">
    <property type="entry name" value="4Fe4S_Fe_S_CS"/>
</dbReference>
<gene>
    <name evidence="5" type="ORF">CODIS_28900</name>
</gene>
<dbReference type="EMBL" id="MARB01000016">
    <property type="protein sequence ID" value="ODJ86932.1"/>
    <property type="molecule type" value="Genomic_DNA"/>
</dbReference>
<dbReference type="SUPFAM" id="SSF46548">
    <property type="entry name" value="alpha-helical ferredoxin"/>
    <property type="match status" value="1"/>
</dbReference>
<dbReference type="GO" id="GO:0016491">
    <property type="term" value="F:oxidoreductase activity"/>
    <property type="evidence" value="ECO:0007669"/>
    <property type="project" value="InterPro"/>
</dbReference>
<keyword evidence="2" id="KW-0408">Iron</keyword>
<evidence type="ECO:0000256" key="2">
    <source>
        <dbReference type="ARBA" id="ARBA00023004"/>
    </source>
</evidence>
<name>A0A7Z0VJT3_9GAMM</name>
<keyword evidence="3" id="KW-0411">Iron-sulfur</keyword>
<evidence type="ECO:0000313" key="5">
    <source>
        <dbReference type="EMBL" id="ODJ86932.1"/>
    </source>
</evidence>
<dbReference type="Pfam" id="PF14691">
    <property type="entry name" value="Fer4_20"/>
    <property type="match status" value="1"/>
</dbReference>
<reference evidence="5 6" key="1">
    <citation type="submission" date="2016-06" db="EMBL/GenBank/DDBJ databases">
        <title>Genome sequence of endosymbiont of Candidatus Endolucinida thiodiazotropha.</title>
        <authorList>
            <person name="Poehlein A."/>
            <person name="Koenig S."/>
            <person name="Heiden S.E."/>
            <person name="Thuermer A."/>
            <person name="Voget S."/>
            <person name="Daniel R."/>
            <person name="Markert S."/>
            <person name="Gros O."/>
            <person name="Schweder T."/>
        </authorList>
    </citation>
    <scope>NUCLEOTIDE SEQUENCE [LARGE SCALE GENOMIC DNA]</scope>
    <source>
        <strain evidence="5 6">COS</strain>
    </source>
</reference>
<dbReference type="PROSITE" id="PS00198">
    <property type="entry name" value="4FE4S_FER_1"/>
    <property type="match status" value="2"/>
</dbReference>
<dbReference type="PROSITE" id="PS51379">
    <property type="entry name" value="4FE4S_FER_2"/>
    <property type="match status" value="3"/>
</dbReference>
<dbReference type="InterPro" id="IPR028261">
    <property type="entry name" value="DPD_II"/>
</dbReference>
<keyword evidence="6" id="KW-1185">Reference proteome</keyword>
<dbReference type="GO" id="GO:0046872">
    <property type="term" value="F:metal ion binding"/>
    <property type="evidence" value="ECO:0007669"/>
    <property type="project" value="UniProtKB-KW"/>
</dbReference>
<evidence type="ECO:0000259" key="4">
    <source>
        <dbReference type="PROSITE" id="PS51379"/>
    </source>
</evidence>
<dbReference type="PANTHER" id="PTHR42783:SF3">
    <property type="entry name" value="GLUTAMATE SYNTHASE [NADPH] SMALL CHAIN-RELATED"/>
    <property type="match status" value="1"/>
</dbReference>
<evidence type="ECO:0000313" key="6">
    <source>
        <dbReference type="Proteomes" id="UP000094769"/>
    </source>
</evidence>
<dbReference type="Pfam" id="PF07992">
    <property type="entry name" value="Pyr_redox_2"/>
    <property type="match status" value="1"/>
</dbReference>
<dbReference type="Gene3D" id="3.50.50.60">
    <property type="entry name" value="FAD/NAD(P)-binding domain"/>
    <property type="match status" value="2"/>
</dbReference>
<dbReference type="Proteomes" id="UP000094769">
    <property type="component" value="Unassembled WGS sequence"/>
</dbReference>
<feature type="domain" description="4Fe-4S ferredoxin-type" evidence="4">
    <location>
        <begin position="197"/>
        <end position="228"/>
    </location>
</feature>
<dbReference type="AlphaFoldDB" id="A0A7Z0VJT3"/>
<evidence type="ECO:0000256" key="1">
    <source>
        <dbReference type="ARBA" id="ARBA00022723"/>
    </source>
</evidence>
<dbReference type="OrthoDB" id="9803192at2"/>
<feature type="domain" description="4Fe-4S ferredoxin-type" evidence="4">
    <location>
        <begin position="99"/>
        <end position="128"/>
    </location>
</feature>
<dbReference type="Gene3D" id="3.30.70.3270">
    <property type="match status" value="1"/>
</dbReference>
<protein>
    <submittedName>
        <fullName evidence="5">Oxidoreductase</fullName>
    </submittedName>
</protein>
<dbReference type="PANTHER" id="PTHR42783">
    <property type="entry name" value="GLUTAMATE SYNTHASE [NADPH] SMALL CHAIN"/>
    <property type="match status" value="1"/>
</dbReference>
<dbReference type="RefSeq" id="WP_069126334.1">
    <property type="nucleotide sequence ID" value="NZ_MARB01000016.1"/>
</dbReference>